<reference evidence="5 6" key="1">
    <citation type="submission" date="2016-10" db="EMBL/GenBank/DDBJ databases">
        <authorList>
            <person name="de Groot N.N."/>
        </authorList>
    </citation>
    <scope>NUCLEOTIDE SEQUENCE [LARGE SCALE GENOMIC DNA]</scope>
    <source>
        <strain evidence="5 6">CGMCC 4.3143</strain>
    </source>
</reference>
<dbReference type="AlphaFoldDB" id="A0A1G7TJI0"/>
<evidence type="ECO:0000256" key="1">
    <source>
        <dbReference type="ARBA" id="ARBA00010062"/>
    </source>
</evidence>
<evidence type="ECO:0000313" key="6">
    <source>
        <dbReference type="Proteomes" id="UP000198967"/>
    </source>
</evidence>
<evidence type="ECO:0000256" key="3">
    <source>
        <dbReference type="SAM" id="SignalP"/>
    </source>
</evidence>
<keyword evidence="6" id="KW-1185">Reference proteome</keyword>
<accession>A0A1G7TJI0</accession>
<dbReference type="SUPFAM" id="SSF53822">
    <property type="entry name" value="Periplasmic binding protein-like I"/>
    <property type="match status" value="1"/>
</dbReference>
<feature type="chain" id="PRO_5038664470" evidence="3">
    <location>
        <begin position="22"/>
        <end position="456"/>
    </location>
</feature>
<dbReference type="PANTHER" id="PTHR47235:SF1">
    <property type="entry name" value="BLR6548 PROTEIN"/>
    <property type="match status" value="1"/>
</dbReference>
<evidence type="ECO:0000256" key="2">
    <source>
        <dbReference type="ARBA" id="ARBA00022729"/>
    </source>
</evidence>
<dbReference type="Gene3D" id="3.40.50.2300">
    <property type="match status" value="2"/>
</dbReference>
<proteinExistence type="inferred from homology"/>
<gene>
    <name evidence="5" type="ORF">SAMN05216377_11150</name>
</gene>
<dbReference type="PROSITE" id="PS51257">
    <property type="entry name" value="PROKAR_LIPOPROTEIN"/>
    <property type="match status" value="1"/>
</dbReference>
<keyword evidence="2 3" id="KW-0732">Signal</keyword>
<dbReference type="PANTHER" id="PTHR47235">
    <property type="entry name" value="BLR6548 PROTEIN"/>
    <property type="match status" value="1"/>
</dbReference>
<dbReference type="STRING" id="366584.SAMN05216377_11150"/>
<feature type="domain" description="Leucine-binding protein" evidence="4">
    <location>
        <begin position="100"/>
        <end position="418"/>
    </location>
</feature>
<dbReference type="InterPro" id="IPR028082">
    <property type="entry name" value="Peripla_BP_I"/>
</dbReference>
<dbReference type="EMBL" id="FNBE01000011">
    <property type="protein sequence ID" value="SDG35435.1"/>
    <property type="molecule type" value="Genomic_DNA"/>
</dbReference>
<dbReference type="Pfam" id="PF13458">
    <property type="entry name" value="Peripla_BP_6"/>
    <property type="match status" value="1"/>
</dbReference>
<dbReference type="Proteomes" id="UP000198967">
    <property type="component" value="Unassembled WGS sequence"/>
</dbReference>
<feature type="signal peptide" evidence="3">
    <location>
        <begin position="1"/>
        <end position="21"/>
    </location>
</feature>
<dbReference type="RefSeq" id="WP_176921384.1">
    <property type="nucleotide sequence ID" value="NZ_FNBE01000011.1"/>
</dbReference>
<evidence type="ECO:0000313" key="5">
    <source>
        <dbReference type="EMBL" id="SDG35435.1"/>
    </source>
</evidence>
<organism evidence="5 6">
    <name type="scientific">Pseudonocardia oroxyli</name>
    <dbReference type="NCBI Taxonomy" id="366584"/>
    <lineage>
        <taxon>Bacteria</taxon>
        <taxon>Bacillati</taxon>
        <taxon>Actinomycetota</taxon>
        <taxon>Actinomycetes</taxon>
        <taxon>Pseudonocardiales</taxon>
        <taxon>Pseudonocardiaceae</taxon>
        <taxon>Pseudonocardia</taxon>
    </lineage>
</organism>
<name>A0A1G7TJI0_PSEOR</name>
<protein>
    <submittedName>
        <fullName evidence="5">ABC-type branched-chain amino acid transport system, substrate-binding protein</fullName>
    </submittedName>
</protein>
<dbReference type="InterPro" id="IPR028081">
    <property type="entry name" value="Leu-bd"/>
</dbReference>
<evidence type="ECO:0000259" key="4">
    <source>
        <dbReference type="Pfam" id="PF13458"/>
    </source>
</evidence>
<comment type="similarity">
    <text evidence="1">Belongs to the leucine-binding protein family.</text>
</comment>
<sequence>MKRSVVAVAVAVVAVATTVLAGCGSGSGSGASANPSSTVDASGDTGGALNAVGVAPEVAQKVNGLPLAGTPGSGLTRGVTATSVKVGCVNLNAFFPNPDTAFKARIDRANAAGGVNGRKIDFLGCNDDGGSADANLAISKRLVEQDQVFAMMQFSTFATPQVTDYLNQNEVPFYGWGFLPGFCGTRWGFGFNGCVVSSGISSIPYGWALTANNSMFPASGIPYQDIKVAFIGTDNDSSRSSFDDAEKVLKADGGQTVYNKSIMPLTGVTDYSPYIRPALAEKPNAVDLNVGLATFGQVVAALKGGGYTGPVFNTSGYLPGLLERQPALAAALEGSYSLSVIPPVEMKTPFNDQMVKDFEGANVQLSQATIFAYAQADMFLSQLAAAGPDLNTKTFDQAVNGGGYTYTSSTPGGPASLPFPAGHFVPADCGAPMQVVNKKYVVKGPYKCFTSVQTRP</sequence>